<feature type="compositionally biased region" description="Polar residues" evidence="1">
    <location>
        <begin position="408"/>
        <end position="426"/>
    </location>
</feature>
<feature type="compositionally biased region" description="Polar residues" evidence="1">
    <location>
        <begin position="1170"/>
        <end position="1181"/>
    </location>
</feature>
<dbReference type="EMBL" id="HG718795">
    <property type="protein sequence ID" value="CDJ56076.1"/>
    <property type="molecule type" value="Genomic_DNA"/>
</dbReference>
<feature type="compositionally biased region" description="Polar residues" evidence="1">
    <location>
        <begin position="2249"/>
        <end position="2258"/>
    </location>
</feature>
<feature type="compositionally biased region" description="Low complexity" evidence="1">
    <location>
        <begin position="381"/>
        <end position="403"/>
    </location>
</feature>
<keyword evidence="3" id="KW-1185">Reference proteome</keyword>
<feature type="region of interest" description="Disordered" evidence="1">
    <location>
        <begin position="1054"/>
        <end position="1085"/>
    </location>
</feature>
<reference evidence="2" key="2">
    <citation type="submission" date="2013-10" db="EMBL/GenBank/DDBJ databases">
        <authorList>
            <person name="Aslett M."/>
        </authorList>
    </citation>
    <scope>NUCLEOTIDE SEQUENCE [LARGE SCALE GENOMIC DNA]</scope>
    <source>
        <strain evidence="2">Weybridge</strain>
    </source>
</reference>
<feature type="region of interest" description="Disordered" evidence="1">
    <location>
        <begin position="660"/>
        <end position="765"/>
    </location>
</feature>
<feature type="region of interest" description="Disordered" evidence="1">
    <location>
        <begin position="1992"/>
        <end position="2019"/>
    </location>
</feature>
<feature type="region of interest" description="Disordered" evidence="1">
    <location>
        <begin position="1322"/>
        <end position="1341"/>
    </location>
</feature>
<feature type="compositionally biased region" description="Low complexity" evidence="1">
    <location>
        <begin position="166"/>
        <end position="176"/>
    </location>
</feature>
<feature type="compositionally biased region" description="Low complexity" evidence="1">
    <location>
        <begin position="240"/>
        <end position="257"/>
    </location>
</feature>
<feature type="region of interest" description="Disordered" evidence="1">
    <location>
        <begin position="1720"/>
        <end position="1742"/>
    </location>
</feature>
<feature type="compositionally biased region" description="Basic and acidic residues" evidence="1">
    <location>
        <begin position="2002"/>
        <end position="2014"/>
    </location>
</feature>
<dbReference type="OrthoDB" id="349566at2759"/>
<feature type="compositionally biased region" description="Low complexity" evidence="1">
    <location>
        <begin position="2208"/>
        <end position="2225"/>
    </location>
</feature>
<organism evidence="2 3">
    <name type="scientific">Eimeria maxima</name>
    <name type="common">Coccidian parasite</name>
    <dbReference type="NCBI Taxonomy" id="5804"/>
    <lineage>
        <taxon>Eukaryota</taxon>
        <taxon>Sar</taxon>
        <taxon>Alveolata</taxon>
        <taxon>Apicomplexa</taxon>
        <taxon>Conoidasida</taxon>
        <taxon>Coccidia</taxon>
        <taxon>Eucoccidiorida</taxon>
        <taxon>Eimeriorina</taxon>
        <taxon>Eimeriidae</taxon>
        <taxon>Eimeria</taxon>
    </lineage>
</organism>
<gene>
    <name evidence="2" type="ORF">EMWEY_00014280</name>
</gene>
<feature type="compositionally biased region" description="Polar residues" evidence="1">
    <location>
        <begin position="594"/>
        <end position="606"/>
    </location>
</feature>
<feature type="compositionally biased region" description="Basic and acidic residues" evidence="1">
    <location>
        <begin position="259"/>
        <end position="270"/>
    </location>
</feature>
<sequence length="2303" mass="249723">MSPLQSAALQQPQGLSGYSSPSVEPPNPAEVRETGAPPHLPRPSVDSPPEMVLPLVPPAIPPVVPQESENLQQNQQQKQKQLQVQQQQQQQQRQQQDCPLPQEATANDKQQTHNEIQPPNSSHPQQVQEKQQNALEKPPQSQQHHQQKEHQGEQEYQEHHHHQQDGLESQQQLLLLREVGNGSVQHTPHYRNVSQQQEVREQQTQTREIHRPNEAPMQQQQRWQQRGQGQPALMVFLTEQQQGFPVQQQGTQGLQQLHTPEEQHQSEKPAGDQVELLLEAAEQQRSELRQLVQQNESCSIGHYEQQHSQDQQQQHEQQQQPEQQQQHQKQQHQQKQPQQQQQLRQQDLNEQQYEPPSGVDGGQPAADEGRVPCYGSPESHSTLSREISLSESESSDPSTTRSPIPEPNAQQPQRPTYATGDSSSTTAEAVAAAAREGISVLHNQLSSSIQEALARQAAEATNSQEAQKPLLEQRQQQQQQLRVQRHAELHQQPQQQVPQHQRQPNNRIPIAEPLSHTVETRETAEPCHLMDILWRQRHQQQKQTRLVGAAGTPAAAVAVVATPRARGQPAAHSASVFAMRSPPPVQEESPAAVVQQQPHSASSSCTVALGGPSVEGKLQGPPAPSRGLSGAAKQTAGIQASLLRPAAALLAAAAAAHAEPHGLSGNKNSAAEGAKHKSLQPAAALPAPSAGSVPKKSQTRPAATATVARETGTTTKAASAVAAPKGATRSSATVATAKAPARATANATDSISSETAEGGDTTVSPPVAIVNKVAGAAAERSANAPPRKSSSGFIVLRGAAAATSEPRAPVVAAAAELLLRQAPRRAGRAGQSEMPPAKKRRQLLEQHSEQQLQPQLHRSQKQDQKAAGLSGIDKRAIPQLAQPRKLAPTTGLSACSSRSSCFTDSSSSDGTGSSRSRRSSDSCSGILSGSSRSINSPSSRSENSSNSPSNSNSSSPCRSVKQRKTTAVKLWGRSNGAGSVSSLRRRMLGKLLRRRTLTVSSSAIRKVPCGRNTAISAPAGERFAGARARSCSTDAAGTATASAAAAAAPLKAGDFKHARQGQPSARKEQVPQSPQGPELGGGEDGAVAAAGKAVPLLQQFAGKGPGPAELHWVDRCSSTRNTSSSNSKVAHSVPFAAAAPASVCAREPRPPCRGSSTAAAMPLAPVSVRPAQQQPCGASSSDDSRDNVQERGSNTHGGHRETFLEGRPNSSQHQMQENMHTVHAAGNAGQRASGAFLETRLNAPAAGQIPPNQCERGDLAQVSPALVEVSEGPVRRQGRPQRPELPSVVAAAAHGDSRAAGSRWSCLHFASPRAEETALVKKAPLHHQPHEEPSQSRGNEAEAPLMQHTEQQQVGVQQQQLVRLQPLLQPLLQQKNKALHPSQPHPHQSRIGPPQNHQCPQWQQEEQLQQQPQQRLQRASLQQQEYSQHQEHPSQKLQVPAHQLPRQHPMQHQRQHLLLQHEQQMLHRQEHRGGFPHPGSCFQDISSRSAASPVSPMSRLSPMSGASLNRRSPSAWVMRPAVGSRCSPVCGGASTAGGSDEWQTQPPCSSKGLRTCCVSPAFPRDPLARPAWLQQQRKSPHAVPLGPQGKAELVLAPQSGGAGVAMPCRAASKPASAETAQEAVVSLLKAGGPSIPQNARSRPESMHLQQLQQLQQHPQHQQQHLARQRQLRRVKHLFALHTRLHDLLSHAAVVLQSLRDVCCCSLETLSALEGASCCSPGGGVPRTKDAEDVSEEAGTPARATAAAGDGLCSSCNVHLNLPLENNGAENCVCPRTASPVDVSQAEHACGSATNRQQQQQQQQHNHHQHQHHQQSLPCQPSLHQRFVDTHLGDRTSASNQHQTLLQQQLLPRLQRQGQPQPLAAVQHLQMGKQFVQKQQRQHALQQHQQLHQQQHEILPVADGPVQPQQQMTKHTPQEGPLQPPAAHHHHIKGGQSLLLLQQVPLQQLQLQRAQKRQHLLLEEQLRRPSIHRPPSSQHLLADALLLQQMAVQKAQLQSSPEDLEHQQGSQEHKAGKQPSLRIPLLYSTEQPWLLQLPLQQPLQQPVQKALQPEPNPKKKFGPLQLGRDTQHAESAKQQRQLLQEQTDQPTQRQLLQFPLTSGVPHPPQQQPQPWSILQQQAQQKAHHEALQQVDAPNAGNNIAQPGDFIREQRPRTAHCHHFLLQTGAAEETGEKSATVSPQKPPAGDPLRSPTTPLTTAESSCGSHNSTSRTSSNSITSTNRINQETVSPPLRESGSAAERQAEIKDSSGSVSTCGPSVQPCGEETSGSRRQCYLDAMYRLPLRPKWWYTPLGLSSADRSIQ</sequence>
<reference evidence="2" key="1">
    <citation type="submission" date="2013-10" db="EMBL/GenBank/DDBJ databases">
        <title>Genomic analysis of the causative agents of coccidiosis in chickens.</title>
        <authorList>
            <person name="Reid A.J."/>
            <person name="Blake D."/>
            <person name="Billington K."/>
            <person name="Browne H."/>
            <person name="Dunn M."/>
            <person name="Hung S."/>
            <person name="Kawahara F."/>
            <person name="Miranda-Saavedra D."/>
            <person name="Mourier T."/>
            <person name="Nagra H."/>
            <person name="Otto T.D."/>
            <person name="Rawlings N."/>
            <person name="Sanchez A."/>
            <person name="Sanders M."/>
            <person name="Subramaniam C."/>
            <person name="Tay Y."/>
            <person name="Dear P."/>
            <person name="Doerig C."/>
            <person name="Gruber A."/>
            <person name="Parkinson J."/>
            <person name="Shirley M."/>
            <person name="Wan K.L."/>
            <person name="Berriman M."/>
            <person name="Tomley F."/>
            <person name="Pain A."/>
        </authorList>
    </citation>
    <scope>NUCLEOTIDE SEQUENCE [LARGE SCALE GENOMIC DNA]</scope>
    <source>
        <strain evidence="2">Weybridge</strain>
    </source>
</reference>
<feature type="compositionally biased region" description="Low complexity" evidence="1">
    <location>
        <begin position="2111"/>
        <end position="2123"/>
    </location>
</feature>
<feature type="compositionally biased region" description="Polar residues" evidence="1">
    <location>
        <begin position="1"/>
        <end position="22"/>
    </location>
</feature>
<dbReference type="OMA" id="ERGSNTH"/>
<name>U6LWH3_EIMMA</name>
<proteinExistence type="predicted"/>
<dbReference type="RefSeq" id="XP_013332726.1">
    <property type="nucleotide sequence ID" value="XM_013477272.1"/>
</dbReference>
<feature type="compositionally biased region" description="Low complexity" evidence="1">
    <location>
        <begin position="306"/>
        <end position="352"/>
    </location>
</feature>
<feature type="compositionally biased region" description="Low complexity" evidence="1">
    <location>
        <begin position="1394"/>
        <end position="1425"/>
    </location>
</feature>
<dbReference type="VEuPathDB" id="ToxoDB:EMWEY_00014280"/>
<protein>
    <submittedName>
        <fullName evidence="2">Uncharacterized protein</fullName>
    </submittedName>
</protein>
<feature type="region of interest" description="Disordered" evidence="1">
    <location>
        <begin position="2044"/>
        <end position="2145"/>
    </location>
</feature>
<feature type="compositionally biased region" description="Low complexity" evidence="1">
    <location>
        <begin position="70"/>
        <end position="96"/>
    </location>
</feature>
<feature type="compositionally biased region" description="Low complexity" evidence="1">
    <location>
        <begin position="679"/>
        <end position="690"/>
    </location>
</feature>
<feature type="compositionally biased region" description="Basic and acidic residues" evidence="1">
    <location>
        <begin position="146"/>
        <end position="158"/>
    </location>
</feature>
<feature type="region of interest" description="Disordered" evidence="1">
    <location>
        <begin position="824"/>
        <end position="979"/>
    </location>
</feature>
<feature type="region of interest" description="Disordered" evidence="1">
    <location>
        <begin position="1"/>
        <end position="430"/>
    </location>
</feature>
<dbReference type="GeneID" id="25335414"/>
<feature type="region of interest" description="Disordered" evidence="1">
    <location>
        <begin position="460"/>
        <end position="506"/>
    </location>
</feature>
<feature type="compositionally biased region" description="Low complexity" evidence="1">
    <location>
        <begin position="921"/>
        <end position="959"/>
    </location>
</feature>
<feature type="compositionally biased region" description="Low complexity" evidence="1">
    <location>
        <begin position="702"/>
        <end position="748"/>
    </location>
</feature>
<feature type="region of interest" description="Disordered" evidence="1">
    <location>
        <begin position="1168"/>
        <end position="1214"/>
    </location>
</feature>
<feature type="compositionally biased region" description="Low complexity" evidence="1">
    <location>
        <begin position="490"/>
        <end position="506"/>
    </location>
</feature>
<feature type="compositionally biased region" description="Low complexity" evidence="1">
    <location>
        <begin position="218"/>
        <end position="230"/>
    </location>
</feature>
<feature type="region of interest" description="Disordered" evidence="1">
    <location>
        <begin position="1784"/>
        <end position="1817"/>
    </location>
</feature>
<feature type="compositionally biased region" description="Pro residues" evidence="1">
    <location>
        <begin position="55"/>
        <end position="64"/>
    </location>
</feature>
<evidence type="ECO:0000313" key="2">
    <source>
        <dbReference type="EMBL" id="CDJ56076.1"/>
    </source>
</evidence>
<evidence type="ECO:0000313" key="3">
    <source>
        <dbReference type="Proteomes" id="UP000030763"/>
    </source>
</evidence>
<feature type="region of interest" description="Disordered" evidence="1">
    <location>
        <begin position="581"/>
        <end position="632"/>
    </location>
</feature>
<feature type="region of interest" description="Disordered" evidence="1">
    <location>
        <begin position="1490"/>
        <end position="1511"/>
    </location>
</feature>
<feature type="compositionally biased region" description="Low complexity" evidence="1">
    <location>
        <begin position="470"/>
        <end position="482"/>
    </location>
</feature>
<dbReference type="Proteomes" id="UP000030763">
    <property type="component" value="Unassembled WGS sequence"/>
</dbReference>
<feature type="compositionally biased region" description="Polar residues" evidence="1">
    <location>
        <begin position="104"/>
        <end position="134"/>
    </location>
</feature>
<accession>U6LWH3</accession>
<feature type="compositionally biased region" description="Polar residues" evidence="1">
    <location>
        <begin position="2192"/>
        <end position="2207"/>
    </location>
</feature>
<feature type="compositionally biased region" description="Low complexity" evidence="1">
    <location>
        <begin position="893"/>
        <end position="914"/>
    </location>
</feature>
<feature type="region of interest" description="Disordered" evidence="1">
    <location>
        <begin position="1377"/>
        <end position="1445"/>
    </location>
</feature>
<feature type="region of interest" description="Disordered" evidence="1">
    <location>
        <begin position="1905"/>
        <end position="1929"/>
    </location>
</feature>
<feature type="region of interest" description="Disordered" evidence="1">
    <location>
        <begin position="2167"/>
        <end position="2270"/>
    </location>
</feature>
<feature type="compositionally biased region" description="Low complexity" evidence="1">
    <location>
        <begin position="2077"/>
        <end position="2088"/>
    </location>
</feature>
<evidence type="ECO:0000256" key="1">
    <source>
        <dbReference type="SAM" id="MobiDB-lite"/>
    </source>
</evidence>